<dbReference type="EMBL" id="OP311521">
    <property type="protein sequence ID" value="WAK86049.1"/>
    <property type="molecule type" value="mRNA"/>
</dbReference>
<keyword evidence="5" id="KW-0175">Coiled coil</keyword>
<dbReference type="Gene3D" id="4.10.280.10">
    <property type="entry name" value="Helix-loop-helix DNA-binding domain"/>
    <property type="match status" value="1"/>
</dbReference>
<dbReference type="SUPFAM" id="SSF47459">
    <property type="entry name" value="HLH, helix-loop-helix DNA-binding domain"/>
    <property type="match status" value="1"/>
</dbReference>
<evidence type="ECO:0000259" key="6">
    <source>
        <dbReference type="PROSITE" id="PS50888"/>
    </source>
</evidence>
<dbReference type="InterPro" id="IPR036638">
    <property type="entry name" value="HLH_DNA-bd_sf"/>
</dbReference>
<keyword evidence="4" id="KW-0539">Nucleus</keyword>
<keyword evidence="3" id="KW-0804">Transcription</keyword>
<feature type="coiled-coil region" evidence="5">
    <location>
        <begin position="116"/>
        <end position="164"/>
    </location>
</feature>
<evidence type="ECO:0000313" key="7">
    <source>
        <dbReference type="EMBL" id="WAK86049.1"/>
    </source>
</evidence>
<evidence type="ECO:0000256" key="3">
    <source>
        <dbReference type="ARBA" id="ARBA00023163"/>
    </source>
</evidence>
<dbReference type="PANTHER" id="PTHR46133">
    <property type="entry name" value="BHLH TRANSCRIPTION FACTOR"/>
    <property type="match status" value="1"/>
</dbReference>
<proteinExistence type="evidence at transcript level"/>
<dbReference type="SMART" id="SM00353">
    <property type="entry name" value="HLH"/>
    <property type="match status" value="1"/>
</dbReference>
<dbReference type="PANTHER" id="PTHR46133:SF9">
    <property type="entry name" value="TRANSCRIPTION FACTOR BHLH104"/>
    <property type="match status" value="1"/>
</dbReference>
<feature type="domain" description="BHLH" evidence="6">
    <location>
        <begin position="68"/>
        <end position="119"/>
    </location>
</feature>
<comment type="subcellular location">
    <subcellularLocation>
        <location evidence="1">Nucleus</location>
    </subcellularLocation>
</comment>
<evidence type="ECO:0000256" key="2">
    <source>
        <dbReference type="ARBA" id="ARBA00023015"/>
    </source>
</evidence>
<accession>A0A9E8Z0D9</accession>
<name>A0A9E8Z0D9_NOTNI</name>
<keyword evidence="2" id="KW-0805">Transcription regulation</keyword>
<protein>
    <submittedName>
        <fullName evidence="7">Transcription factor bHLH3</fullName>
    </submittedName>
</protein>
<dbReference type="InterPro" id="IPR044818">
    <property type="entry name" value="ILR3-like"/>
</dbReference>
<dbReference type="Pfam" id="PF00010">
    <property type="entry name" value="HLH"/>
    <property type="match status" value="1"/>
</dbReference>
<dbReference type="GO" id="GO:0046983">
    <property type="term" value="F:protein dimerization activity"/>
    <property type="evidence" value="ECO:0007669"/>
    <property type="project" value="InterPro"/>
</dbReference>
<organism evidence="7">
    <name type="scientific">Nothapodytes nimmoniana</name>
    <name type="common">Nothapodytes foetida</name>
    <dbReference type="NCBI Taxonomy" id="159386"/>
    <lineage>
        <taxon>Eukaryota</taxon>
        <taxon>Viridiplantae</taxon>
        <taxon>Streptophyta</taxon>
        <taxon>Embryophyta</taxon>
        <taxon>Tracheophyta</taxon>
        <taxon>Spermatophyta</taxon>
        <taxon>Magnoliopsida</taxon>
        <taxon>eudicotyledons</taxon>
        <taxon>Gunneridae</taxon>
        <taxon>Pentapetalae</taxon>
        <taxon>asterids</taxon>
        <taxon>lamiids</taxon>
        <taxon>Icacinales</taxon>
        <taxon>Icacinaceae</taxon>
        <taxon>Nothapodytes</taxon>
    </lineage>
</organism>
<dbReference type="GO" id="GO:0005634">
    <property type="term" value="C:nucleus"/>
    <property type="evidence" value="ECO:0007669"/>
    <property type="project" value="UniProtKB-SubCell"/>
</dbReference>
<dbReference type="AlphaFoldDB" id="A0A9E8Z0D9"/>
<dbReference type="PROSITE" id="PS50888">
    <property type="entry name" value="BHLH"/>
    <property type="match status" value="1"/>
</dbReference>
<sequence length="223" mass="25471">MDFFEDHSWDLIDYSSFIDDVCCTDLYLPNTSTTIEEIDGSHTLDVSQEKECAEKECPRKRGRDDPSNKMGSKACRERLRREKLNDKFAELCSVLEPGRPIKTDKLAILSDAIRILNQLRADTQEYKDTNEKLLEEIRTLKEDKNELREEKLHLQADKENVEHHLKAMAASPAGFVPAHPASYQPGASKMPVFPSYSLVPMWHYLPPPSCDTSKDHELRPPAA</sequence>
<dbReference type="CDD" id="cd11446">
    <property type="entry name" value="bHLH_AtILR3_like"/>
    <property type="match status" value="1"/>
</dbReference>
<dbReference type="GO" id="GO:0003700">
    <property type="term" value="F:DNA-binding transcription factor activity"/>
    <property type="evidence" value="ECO:0007669"/>
    <property type="project" value="InterPro"/>
</dbReference>
<reference evidence="7" key="1">
    <citation type="submission" date="2022-08" db="EMBL/GenBank/DDBJ databases">
        <title>Phylogenomics of transcriptionally active AP2/ERF and bHLH transcription factors and their promoter regions regulating camptothecin biosynthesis in Nothapodytes nimmoniana.</title>
        <authorList>
            <person name="Godbole R.C."/>
            <person name="Pable A.A."/>
            <person name="Singh S."/>
            <person name="Barvkar V.T."/>
        </authorList>
    </citation>
    <scope>NUCLEOTIDE SEQUENCE</scope>
</reference>
<evidence type="ECO:0000256" key="1">
    <source>
        <dbReference type="ARBA" id="ARBA00004123"/>
    </source>
</evidence>
<evidence type="ECO:0000256" key="4">
    <source>
        <dbReference type="ARBA" id="ARBA00023242"/>
    </source>
</evidence>
<evidence type="ECO:0000256" key="5">
    <source>
        <dbReference type="SAM" id="Coils"/>
    </source>
</evidence>
<dbReference type="InterPro" id="IPR011598">
    <property type="entry name" value="bHLH_dom"/>
</dbReference>
<dbReference type="GO" id="GO:0006879">
    <property type="term" value="P:intracellular iron ion homeostasis"/>
    <property type="evidence" value="ECO:0007669"/>
    <property type="project" value="InterPro"/>
</dbReference>